<evidence type="ECO:0000256" key="1">
    <source>
        <dbReference type="SAM" id="MobiDB-lite"/>
    </source>
</evidence>
<feature type="region of interest" description="Disordered" evidence="1">
    <location>
        <begin position="136"/>
        <end position="155"/>
    </location>
</feature>
<reference evidence="2" key="1">
    <citation type="submission" date="2021-01" db="EMBL/GenBank/DDBJ databases">
        <authorList>
            <person name="Kaushik A."/>
        </authorList>
    </citation>
    <scope>NUCLEOTIDE SEQUENCE</scope>
    <source>
        <strain evidence="2">AG5</strain>
    </source>
</reference>
<feature type="compositionally biased region" description="Basic and acidic residues" evidence="1">
    <location>
        <begin position="334"/>
        <end position="344"/>
    </location>
</feature>
<evidence type="ECO:0000313" key="3">
    <source>
        <dbReference type="Proteomes" id="UP000663827"/>
    </source>
</evidence>
<organism evidence="2 3">
    <name type="scientific">Rhizoctonia solani</name>
    <dbReference type="NCBI Taxonomy" id="456999"/>
    <lineage>
        <taxon>Eukaryota</taxon>
        <taxon>Fungi</taxon>
        <taxon>Dikarya</taxon>
        <taxon>Basidiomycota</taxon>
        <taxon>Agaricomycotina</taxon>
        <taxon>Agaricomycetes</taxon>
        <taxon>Cantharellales</taxon>
        <taxon>Ceratobasidiaceae</taxon>
        <taxon>Rhizoctonia</taxon>
    </lineage>
</organism>
<dbReference type="AlphaFoldDB" id="A0A8H3DZ65"/>
<sequence length="468" mass="51695">MNAARKTLKRQHVRGVERGDCFKVVVSERQGAVGMALWQCQSLIPTAPSVSFGTLSIRVWSARLVISHYSPSLSHRWTRRPHSSSPPLPLQRLPHTVSAVDGGQGRNATHSPVAISTWWSWLPLVPMFVPRPTLDHLQPDSTRAPSRRPCGEENGLATRGSAALERKWPCLAFAAALHASGHLHSASPFLHHPPLIARSRTPPDLPRARPRPHKQANVRCKDLLSGYVSTQMAFVFGVLTCTERERELVALQSKSAPLNAHPCEAGMRTRWRLAMHRSATLAREWPLTSCLSFPCCLMPARPFASPTSPPPFEFLPWVNSSGRARPGPACQRDQQAEREGARTDRITEQLLLREAIGPRSTGWQPQPSVGTACSLPPLAVLPPPVTHHTSPSVTTIRHRIPSPRRCPDSRCAPTKKHLPLTSWTLRSVRTPNLLATPRSLSTNSLPPVAFVMYIPCALDHMTQISNIL</sequence>
<feature type="region of interest" description="Disordered" evidence="1">
    <location>
        <begin position="323"/>
        <end position="344"/>
    </location>
</feature>
<comment type="caution">
    <text evidence="2">The sequence shown here is derived from an EMBL/GenBank/DDBJ whole genome shotgun (WGS) entry which is preliminary data.</text>
</comment>
<proteinExistence type="predicted"/>
<protein>
    <submittedName>
        <fullName evidence="2">Uncharacterized protein</fullName>
    </submittedName>
</protein>
<feature type="non-terminal residue" evidence="2">
    <location>
        <position position="1"/>
    </location>
</feature>
<accession>A0A8H3DZ65</accession>
<feature type="region of interest" description="Disordered" evidence="1">
    <location>
        <begin position="384"/>
        <end position="411"/>
    </location>
</feature>
<evidence type="ECO:0000313" key="2">
    <source>
        <dbReference type="EMBL" id="CAE7152193.1"/>
    </source>
</evidence>
<dbReference type="Proteomes" id="UP000663827">
    <property type="component" value="Unassembled WGS sequence"/>
</dbReference>
<dbReference type="EMBL" id="CAJNJQ010001843">
    <property type="protein sequence ID" value="CAE7152193.1"/>
    <property type="molecule type" value="Genomic_DNA"/>
</dbReference>
<gene>
    <name evidence="2" type="ORF">RDB_LOCUS89532</name>
</gene>
<name>A0A8H3DZ65_9AGAM</name>